<evidence type="ECO:0000313" key="1">
    <source>
        <dbReference type="EMBL" id="MEL3953488.1"/>
    </source>
</evidence>
<dbReference type="Proteomes" id="UP001455088">
    <property type="component" value="Unassembled WGS sequence"/>
</dbReference>
<evidence type="ECO:0000313" key="2">
    <source>
        <dbReference type="Proteomes" id="UP001455088"/>
    </source>
</evidence>
<proteinExistence type="predicted"/>
<dbReference type="EMBL" id="JBBYHY010000004">
    <property type="protein sequence ID" value="MEL3953488.1"/>
    <property type="molecule type" value="Genomic_DNA"/>
</dbReference>
<keyword evidence="2" id="KW-1185">Reference proteome</keyword>
<organism evidence="1 2">
    <name type="scientific">Stenotrophomonas bentonitica</name>
    <dbReference type="NCBI Taxonomy" id="1450134"/>
    <lineage>
        <taxon>Bacteria</taxon>
        <taxon>Pseudomonadati</taxon>
        <taxon>Pseudomonadota</taxon>
        <taxon>Gammaproteobacteria</taxon>
        <taxon>Lysobacterales</taxon>
        <taxon>Lysobacteraceae</taxon>
        <taxon>Stenotrophomonas</taxon>
    </lineage>
</organism>
<dbReference type="Pfam" id="PF06258">
    <property type="entry name" value="Mito_fiss_Elm1"/>
    <property type="match status" value="1"/>
</dbReference>
<gene>
    <name evidence="1" type="ORF">AAE039_07925</name>
</gene>
<accession>A0ABU9JKX2</accession>
<name>A0ABU9JKX2_9GAMM</name>
<dbReference type="PANTHER" id="PTHR33986">
    <property type="entry name" value="OS02G0535700 PROTEIN"/>
    <property type="match status" value="1"/>
</dbReference>
<dbReference type="InterPro" id="IPR009367">
    <property type="entry name" value="Elm1-like"/>
</dbReference>
<protein>
    <submittedName>
        <fullName evidence="1">Mitochondrial fission ELM1 family protein</fullName>
    </submittedName>
</protein>
<reference evidence="1 2" key="1">
    <citation type="submission" date="2024-04" db="EMBL/GenBank/DDBJ databases">
        <title>Bacterial endophytes with biocontrol capabilities against important plant pathogens.</title>
        <authorList>
            <person name="Alayande K.A."/>
        </authorList>
    </citation>
    <scope>NUCLEOTIDE SEQUENCE [LARGE SCALE GENOMIC DNA]</scope>
    <source>
        <strain evidence="1 2">KV22</strain>
    </source>
</reference>
<dbReference type="RefSeq" id="WP_341986834.1">
    <property type="nucleotide sequence ID" value="NZ_JBBYHY010000004.1"/>
</dbReference>
<comment type="caution">
    <text evidence="1">The sequence shown here is derived from an EMBL/GenBank/DDBJ whole genome shotgun (WGS) entry which is preliminary data.</text>
</comment>
<sequence length="330" mass="35637">MPYVKRWSPPWTITDGRAGNVRQAVALATALKLGAHRPLVLTPRAPWRWLAPRWLPGAANGYGEAFAALAAEAPELAAEAPELAVGCGRQAAGALRELRRRGTKVVQILDPRLGPRHWDLLVVPEHDRLRGSNVLTLLGSLNPVNDDWLACGRAAFAAFSALPGPRTALLVGGPTPHAPWHEPDMVQVFQQLASQLRAEGGSLLATTSRRTPPALVGALRSAFADVPNVIWGDGGDGVNPYAGLLGWANRVVVSPDSVNLLSEACATRMPVAVALAEQAQGRLAHFQHALRERGRLQARWLDWQTQGRIEPLRETTRVAEDVRARLGIQA</sequence>
<dbReference type="PANTHER" id="PTHR33986:SF15">
    <property type="entry name" value="MITOCHONDRIAL FISSION PROTEIN ELM1"/>
    <property type="match status" value="1"/>
</dbReference>